<comment type="subcellular location">
    <subcellularLocation>
        <location evidence="1">Secreted</location>
    </subcellularLocation>
</comment>
<dbReference type="InterPro" id="IPR043595">
    <property type="entry name" value="FaeB/C/D"/>
</dbReference>
<dbReference type="EC" id="3.1.1.73" evidence="2"/>
<evidence type="ECO:0000256" key="9">
    <source>
        <dbReference type="ARBA" id="ARBA00034075"/>
    </source>
</evidence>
<keyword evidence="4" id="KW-0858">Xylan degradation</keyword>
<name>A0A9P4UPU7_9PEZI</name>
<dbReference type="EMBL" id="MU003774">
    <property type="protein sequence ID" value="KAF2723822.1"/>
    <property type="molecule type" value="Genomic_DNA"/>
</dbReference>
<evidence type="ECO:0000256" key="3">
    <source>
        <dbReference type="ARBA" id="ARBA00022525"/>
    </source>
</evidence>
<evidence type="ECO:0000256" key="8">
    <source>
        <dbReference type="ARBA" id="ARBA00023326"/>
    </source>
</evidence>
<dbReference type="GO" id="GO:0005576">
    <property type="term" value="C:extracellular region"/>
    <property type="evidence" value="ECO:0007669"/>
    <property type="project" value="UniProtKB-SubCell"/>
</dbReference>
<comment type="catalytic activity">
    <reaction evidence="9">
        <text>feruloyl-polysaccharide + H2O = ferulate + polysaccharide.</text>
        <dbReference type="EC" id="3.1.1.73"/>
    </reaction>
</comment>
<keyword evidence="12" id="KW-1185">Reference proteome</keyword>
<evidence type="ECO:0000256" key="4">
    <source>
        <dbReference type="ARBA" id="ARBA00022651"/>
    </source>
</evidence>
<evidence type="ECO:0000256" key="6">
    <source>
        <dbReference type="ARBA" id="ARBA00022801"/>
    </source>
</evidence>
<dbReference type="Gene3D" id="3.40.50.1820">
    <property type="entry name" value="alpha/beta hydrolase"/>
    <property type="match status" value="1"/>
</dbReference>
<dbReference type="AlphaFoldDB" id="A0A9P4UPU7"/>
<keyword evidence="3" id="KW-0964">Secreted</keyword>
<dbReference type="SUPFAM" id="SSF53474">
    <property type="entry name" value="alpha/beta-Hydrolases"/>
    <property type="match status" value="1"/>
</dbReference>
<dbReference type="InterPro" id="IPR029058">
    <property type="entry name" value="AB_hydrolase_fold"/>
</dbReference>
<organism evidence="11 12">
    <name type="scientific">Polychaeton citri CBS 116435</name>
    <dbReference type="NCBI Taxonomy" id="1314669"/>
    <lineage>
        <taxon>Eukaryota</taxon>
        <taxon>Fungi</taxon>
        <taxon>Dikarya</taxon>
        <taxon>Ascomycota</taxon>
        <taxon>Pezizomycotina</taxon>
        <taxon>Dothideomycetes</taxon>
        <taxon>Dothideomycetidae</taxon>
        <taxon>Capnodiales</taxon>
        <taxon>Capnodiaceae</taxon>
        <taxon>Polychaeton</taxon>
    </lineage>
</organism>
<evidence type="ECO:0000256" key="7">
    <source>
        <dbReference type="ARBA" id="ARBA00023277"/>
    </source>
</evidence>
<evidence type="ECO:0000256" key="10">
    <source>
        <dbReference type="SAM" id="SignalP"/>
    </source>
</evidence>
<keyword evidence="6" id="KW-0378">Hydrolase</keyword>
<proteinExistence type="predicted"/>
<sequence length="332" mass="36289">MVLPIALLCLLPLVLSGFAAAGWADHSRHGKTAGCGRDLPGGVELGKSINVTIISDNIQRQFLLNVPITYNRDSPAGLIFSFHGRGGNSTTQEVLTQFSNPEFNDKYLAVYPQGVDDQWQGDPEATTDDVAFTLHMLEKLSDDFCLDEFRIFASGKSNGGGFSLSVLACDPVASTRIAAFAAAAGAYYQKNTTDVCDPETIPISCNAGRPGIPILEFHGGADTTIPYAGGARREECLPSVPHFITSWAERDGMSSRNRSVSIYDGNVTKYMFGRRRKETRLVTSYFIPTMDHVWPSTEPNPDSIAHNAPPTYFNATPIMMDFFGNNTLPWKF</sequence>
<keyword evidence="8" id="KW-0624">Polysaccharide degradation</keyword>
<reference evidence="11" key="1">
    <citation type="journal article" date="2020" name="Stud. Mycol.">
        <title>101 Dothideomycetes genomes: a test case for predicting lifestyles and emergence of pathogens.</title>
        <authorList>
            <person name="Haridas S."/>
            <person name="Albert R."/>
            <person name="Binder M."/>
            <person name="Bloem J."/>
            <person name="Labutti K."/>
            <person name="Salamov A."/>
            <person name="Andreopoulos B."/>
            <person name="Baker S."/>
            <person name="Barry K."/>
            <person name="Bills G."/>
            <person name="Bluhm B."/>
            <person name="Cannon C."/>
            <person name="Castanera R."/>
            <person name="Culley D."/>
            <person name="Daum C."/>
            <person name="Ezra D."/>
            <person name="Gonzalez J."/>
            <person name="Henrissat B."/>
            <person name="Kuo A."/>
            <person name="Liang C."/>
            <person name="Lipzen A."/>
            <person name="Lutzoni F."/>
            <person name="Magnuson J."/>
            <person name="Mondo S."/>
            <person name="Nolan M."/>
            <person name="Ohm R."/>
            <person name="Pangilinan J."/>
            <person name="Park H.-J."/>
            <person name="Ramirez L."/>
            <person name="Alfaro M."/>
            <person name="Sun H."/>
            <person name="Tritt A."/>
            <person name="Yoshinaga Y."/>
            <person name="Zwiers L.-H."/>
            <person name="Turgeon B."/>
            <person name="Goodwin S."/>
            <person name="Spatafora J."/>
            <person name="Crous P."/>
            <person name="Grigoriev I."/>
        </authorList>
    </citation>
    <scope>NUCLEOTIDE SEQUENCE</scope>
    <source>
        <strain evidence="11">CBS 116435</strain>
    </source>
</reference>
<evidence type="ECO:0000256" key="5">
    <source>
        <dbReference type="ARBA" id="ARBA00022729"/>
    </source>
</evidence>
<evidence type="ECO:0000256" key="1">
    <source>
        <dbReference type="ARBA" id="ARBA00004613"/>
    </source>
</evidence>
<dbReference type="GO" id="GO:0030600">
    <property type="term" value="F:feruloyl esterase activity"/>
    <property type="evidence" value="ECO:0007669"/>
    <property type="project" value="UniProtKB-EC"/>
</dbReference>
<gene>
    <name evidence="11" type="ORF">K431DRAFT_282516</name>
</gene>
<accession>A0A9P4UPU7</accession>
<keyword evidence="7" id="KW-0119">Carbohydrate metabolism</keyword>
<dbReference type="PANTHER" id="PTHR38050:SF2">
    <property type="entry name" value="FERULOYL ESTERASE C-RELATED"/>
    <property type="match status" value="1"/>
</dbReference>
<evidence type="ECO:0000313" key="12">
    <source>
        <dbReference type="Proteomes" id="UP000799441"/>
    </source>
</evidence>
<keyword evidence="5 10" id="KW-0732">Signal</keyword>
<evidence type="ECO:0000313" key="11">
    <source>
        <dbReference type="EMBL" id="KAF2723822.1"/>
    </source>
</evidence>
<feature type="chain" id="PRO_5040375217" description="feruloyl esterase" evidence="10">
    <location>
        <begin position="25"/>
        <end position="332"/>
    </location>
</feature>
<comment type="caution">
    <text evidence="11">The sequence shown here is derived from an EMBL/GenBank/DDBJ whole genome shotgun (WGS) entry which is preliminary data.</text>
</comment>
<protein>
    <recommendedName>
        <fullName evidence="2">feruloyl esterase</fullName>
        <ecNumber evidence="2">3.1.1.73</ecNumber>
    </recommendedName>
</protein>
<evidence type="ECO:0000256" key="2">
    <source>
        <dbReference type="ARBA" id="ARBA00013091"/>
    </source>
</evidence>
<dbReference type="Proteomes" id="UP000799441">
    <property type="component" value="Unassembled WGS sequence"/>
</dbReference>
<dbReference type="OrthoDB" id="424610at2759"/>
<dbReference type="GO" id="GO:0045493">
    <property type="term" value="P:xylan catabolic process"/>
    <property type="evidence" value="ECO:0007669"/>
    <property type="project" value="UniProtKB-KW"/>
</dbReference>
<dbReference type="PANTHER" id="PTHR38050">
    <property type="match status" value="1"/>
</dbReference>
<feature type="signal peptide" evidence="10">
    <location>
        <begin position="1"/>
        <end position="24"/>
    </location>
</feature>